<proteinExistence type="predicted"/>
<dbReference type="Pfam" id="PF00665">
    <property type="entry name" value="rve"/>
    <property type="match status" value="1"/>
</dbReference>
<dbReference type="InterPro" id="IPR001584">
    <property type="entry name" value="Integrase_cat-core"/>
</dbReference>
<name>A0A1B7W9R0_APHFL</name>
<organism evidence="2 3">
    <name type="scientific">Aphanizomenon flos-aquae WA102</name>
    <dbReference type="NCBI Taxonomy" id="1710896"/>
    <lineage>
        <taxon>Bacteria</taxon>
        <taxon>Bacillati</taxon>
        <taxon>Cyanobacteriota</taxon>
        <taxon>Cyanophyceae</taxon>
        <taxon>Nostocales</taxon>
        <taxon>Aphanizomenonaceae</taxon>
        <taxon>Aphanizomenon</taxon>
    </lineage>
</organism>
<protein>
    <recommendedName>
        <fullName evidence="1">Integrase catalytic domain-containing protein</fullName>
    </recommendedName>
</protein>
<dbReference type="GO" id="GO:0003676">
    <property type="term" value="F:nucleic acid binding"/>
    <property type="evidence" value="ECO:0007669"/>
    <property type="project" value="InterPro"/>
</dbReference>
<dbReference type="Proteomes" id="UP000092093">
    <property type="component" value="Unassembled WGS sequence"/>
</dbReference>
<reference evidence="2 3" key="1">
    <citation type="submission" date="2015-09" db="EMBL/GenBank/DDBJ databases">
        <title>Aphanizomenon flos-aquae WA102.</title>
        <authorList>
            <person name="Driscoll C."/>
        </authorList>
    </citation>
    <scope>NUCLEOTIDE SEQUENCE [LARGE SCALE GENOMIC DNA]</scope>
    <source>
        <strain evidence="2">WA102</strain>
    </source>
</reference>
<evidence type="ECO:0000313" key="2">
    <source>
        <dbReference type="EMBL" id="OBQ33862.1"/>
    </source>
</evidence>
<feature type="domain" description="Integrase catalytic" evidence="1">
    <location>
        <begin position="145"/>
        <end position="263"/>
    </location>
</feature>
<dbReference type="InterPro" id="IPR036397">
    <property type="entry name" value="RNaseH_sf"/>
</dbReference>
<evidence type="ECO:0000313" key="3">
    <source>
        <dbReference type="Proteomes" id="UP000092093"/>
    </source>
</evidence>
<accession>A0A1B7W9R0</accession>
<comment type="caution">
    <text evidence="2">The sequence shown here is derived from an EMBL/GenBank/DDBJ whole genome shotgun (WGS) entry which is preliminary data.</text>
</comment>
<dbReference type="EMBL" id="LJOW01000532">
    <property type="protein sequence ID" value="OBQ33862.1"/>
    <property type="molecule type" value="Genomic_DNA"/>
</dbReference>
<dbReference type="GO" id="GO:0015074">
    <property type="term" value="P:DNA integration"/>
    <property type="evidence" value="ECO:0007669"/>
    <property type="project" value="InterPro"/>
</dbReference>
<dbReference type="InterPro" id="IPR012337">
    <property type="entry name" value="RNaseH-like_sf"/>
</dbReference>
<dbReference type="PROSITE" id="PS50994">
    <property type="entry name" value="INTEGRASE"/>
    <property type="match status" value="1"/>
</dbReference>
<feature type="non-terminal residue" evidence="2">
    <location>
        <position position="263"/>
    </location>
</feature>
<gene>
    <name evidence="2" type="ORF">AN484_27010</name>
</gene>
<dbReference type="AlphaFoldDB" id="A0A1B7W9R0"/>
<dbReference type="Gene3D" id="3.30.420.10">
    <property type="entry name" value="Ribonuclease H-like superfamily/Ribonuclease H"/>
    <property type="match status" value="1"/>
</dbReference>
<dbReference type="SUPFAM" id="SSF53098">
    <property type="entry name" value="Ribonuclease H-like"/>
    <property type="match status" value="1"/>
</dbReference>
<sequence length="263" mass="31074">MRLNDKTLARNYLKHMKQLVQEYELIKAKKHSRYIFVTEFYKANNITRQNFIKYYNRFKLSSMDSSLVPAKRGRKFGTLKSIPFIQNKIVELREKGFGRYEIHDFLLPKYGKYTPSATTIYNILVKKGLNKLDPRVIQINKRRIIKEKAGEMGHMDCHRLAKGILEGKSDEYFLLTLTDDFTRLVFSIVIPNLQALTVMLSTQKLLAVFNRCYGIDFESILTDNGSEFGRKDIKEKTKENHPFERLLLEYNIKHKYTKPYRPQ</sequence>
<evidence type="ECO:0000259" key="1">
    <source>
        <dbReference type="PROSITE" id="PS50994"/>
    </source>
</evidence>